<dbReference type="GO" id="GO:0070979">
    <property type="term" value="P:protein K11-linked ubiquitination"/>
    <property type="evidence" value="ECO:0007669"/>
    <property type="project" value="TreeGrafter"/>
</dbReference>
<keyword evidence="4" id="KW-0833">Ubl conjugation pathway</keyword>
<dbReference type="KEGG" id="spar:SPRG_11649"/>
<dbReference type="Proteomes" id="UP000030745">
    <property type="component" value="Unassembled WGS sequence"/>
</dbReference>
<feature type="domain" description="Anaphase-promoting complex subunit 4 long" evidence="7">
    <location>
        <begin position="215"/>
        <end position="404"/>
    </location>
</feature>
<protein>
    <recommendedName>
        <fullName evidence="1">Anaphase-promoting complex subunit 4</fullName>
    </recommendedName>
</protein>
<reference evidence="8 9" key="1">
    <citation type="journal article" date="2013" name="PLoS Genet.">
        <title>Distinctive expansion of potential virulence genes in the genome of the oomycete fish pathogen Saprolegnia parasitica.</title>
        <authorList>
            <person name="Jiang R.H."/>
            <person name="de Bruijn I."/>
            <person name="Haas B.J."/>
            <person name="Belmonte R."/>
            <person name="Lobach L."/>
            <person name="Christie J."/>
            <person name="van den Ackerveken G."/>
            <person name="Bottin A."/>
            <person name="Bulone V."/>
            <person name="Diaz-Moreno S.M."/>
            <person name="Dumas B."/>
            <person name="Fan L."/>
            <person name="Gaulin E."/>
            <person name="Govers F."/>
            <person name="Grenville-Briggs L.J."/>
            <person name="Horner N.R."/>
            <person name="Levin J.Z."/>
            <person name="Mammella M."/>
            <person name="Meijer H.J."/>
            <person name="Morris P."/>
            <person name="Nusbaum C."/>
            <person name="Oome S."/>
            <person name="Phillips A.J."/>
            <person name="van Rooyen D."/>
            <person name="Rzeszutek E."/>
            <person name="Saraiva M."/>
            <person name="Secombes C.J."/>
            <person name="Seidl M.F."/>
            <person name="Snel B."/>
            <person name="Stassen J.H."/>
            <person name="Sykes S."/>
            <person name="Tripathy S."/>
            <person name="van den Berg H."/>
            <person name="Vega-Arreguin J.C."/>
            <person name="Wawra S."/>
            <person name="Young S.K."/>
            <person name="Zeng Q."/>
            <person name="Dieguez-Uribeondo J."/>
            <person name="Russ C."/>
            <person name="Tyler B.M."/>
            <person name="van West P."/>
        </authorList>
    </citation>
    <scope>NUCLEOTIDE SEQUENCE [LARGE SCALE GENOMIC DNA]</scope>
    <source>
        <strain evidence="8 9">CBS 223.65</strain>
    </source>
</reference>
<dbReference type="GeneID" id="24133673"/>
<dbReference type="InterPro" id="IPR024790">
    <property type="entry name" value="APC4_long_dom"/>
</dbReference>
<evidence type="ECO:0000256" key="5">
    <source>
        <dbReference type="ARBA" id="ARBA00023306"/>
    </source>
</evidence>
<dbReference type="OMA" id="AFFHACH"/>
<accession>A0A067C2G7</accession>
<dbReference type="GO" id="GO:0005680">
    <property type="term" value="C:anaphase-promoting complex"/>
    <property type="evidence" value="ECO:0007669"/>
    <property type="project" value="InterPro"/>
</dbReference>
<evidence type="ECO:0000256" key="1">
    <source>
        <dbReference type="ARBA" id="ARBA00016067"/>
    </source>
</evidence>
<dbReference type="Pfam" id="PF12894">
    <property type="entry name" value="ANAPC4_WD40"/>
    <property type="match status" value="1"/>
</dbReference>
<dbReference type="InterPro" id="IPR024977">
    <property type="entry name" value="Apc4-like_WD40_dom"/>
</dbReference>
<evidence type="ECO:0000259" key="6">
    <source>
        <dbReference type="Pfam" id="PF12894"/>
    </source>
</evidence>
<evidence type="ECO:0000313" key="9">
    <source>
        <dbReference type="Proteomes" id="UP000030745"/>
    </source>
</evidence>
<dbReference type="GO" id="GO:0051301">
    <property type="term" value="P:cell division"/>
    <property type="evidence" value="ECO:0007669"/>
    <property type="project" value="UniProtKB-KW"/>
</dbReference>
<keyword evidence="9" id="KW-1185">Reference proteome</keyword>
<sequence length="702" mass="76638">MSHAYAVLQERSLGAATVACCPTMDIVAVLTTDDQLLVYRTVAWQRLLHVTPSDVDAPMTVLAWRPDGLVLAVGHANGKIVLYDMETGEATMQLFGKVHAWEHTQAISALDWAAAGAAPSTHRYEDRTSRCVMNPPSESSTETAAKFTKVPALDDSRHILVSGDTSGTILFWALGSVCIRRLQPAGVQHVTELHLLPDLSALLIGSQEDSRHQILSLALSDLSAHQGQLFVVSHHVREVQKLLHTLDTTLKQLTTEWTNGTRVLEAKMRLLSSAYAKYSSFEAHMYALLCAGLGFPALTNFFAQDMQEQSLQRSQKAFFHACHSMQTLIHEQLRVAASNVLFRLCELRGLTSTAPSHRPASVVHLSAMVAMVEVLLLKLEQLQIALRETELDYALLFRWFGTIMAAHGTARPKAATKLSLPDTKRLGRFLLRATTTAMAFRGHCNSTRSHHDPADGFEVETTFGNPVAEMLGKCPWKASQRLDTSASFALDGEEEYASHSLVALCAAIEATWHTQLLGENGLGHPSGPPASPVLVTASSSSFEMGTLASAPLLVFPLNGAIGLGRCVQGRWHMAVLRLPSADRLIDQCLYSRDGQSQLALLHASGSEQRLSLVALASVAFAPPWTTDVAWTTSALETLEAHEVTTFRKQRALSTAIFDAVVGNGVRGVLGVLSIADRRLMLFDAEDDEDDDEDEEDDDDMHE</sequence>
<evidence type="ECO:0000256" key="2">
    <source>
        <dbReference type="ARBA" id="ARBA00022618"/>
    </source>
</evidence>
<gene>
    <name evidence="8" type="ORF">SPRG_11649</name>
</gene>
<dbReference type="InterPro" id="IPR024789">
    <property type="entry name" value="APC4"/>
</dbReference>
<dbReference type="EMBL" id="KK583255">
    <property type="protein sequence ID" value="KDO23335.1"/>
    <property type="molecule type" value="Genomic_DNA"/>
</dbReference>
<proteinExistence type="predicted"/>
<dbReference type="InterPro" id="IPR001680">
    <property type="entry name" value="WD40_rpt"/>
</dbReference>
<dbReference type="PANTHER" id="PTHR13260">
    <property type="entry name" value="ANAPHASE PROMOTING COMPLEX SUBUNIT 4 APC4"/>
    <property type="match status" value="1"/>
</dbReference>
<keyword evidence="5" id="KW-0131">Cell cycle</keyword>
<organism evidence="8 9">
    <name type="scientific">Saprolegnia parasitica (strain CBS 223.65)</name>
    <dbReference type="NCBI Taxonomy" id="695850"/>
    <lineage>
        <taxon>Eukaryota</taxon>
        <taxon>Sar</taxon>
        <taxon>Stramenopiles</taxon>
        <taxon>Oomycota</taxon>
        <taxon>Saprolegniomycetes</taxon>
        <taxon>Saprolegniales</taxon>
        <taxon>Saprolegniaceae</taxon>
        <taxon>Saprolegnia</taxon>
    </lineage>
</organism>
<dbReference type="GO" id="GO:0034399">
    <property type="term" value="C:nuclear periphery"/>
    <property type="evidence" value="ECO:0007669"/>
    <property type="project" value="TreeGrafter"/>
</dbReference>
<evidence type="ECO:0000259" key="7">
    <source>
        <dbReference type="Pfam" id="PF12896"/>
    </source>
</evidence>
<dbReference type="InterPro" id="IPR036322">
    <property type="entry name" value="WD40_repeat_dom_sf"/>
</dbReference>
<dbReference type="SUPFAM" id="SSF50978">
    <property type="entry name" value="WD40 repeat-like"/>
    <property type="match status" value="1"/>
</dbReference>
<dbReference type="Gene3D" id="2.130.10.10">
    <property type="entry name" value="YVTN repeat-like/Quinoprotein amine dehydrogenase"/>
    <property type="match status" value="1"/>
</dbReference>
<dbReference type="SMART" id="SM00320">
    <property type="entry name" value="WD40"/>
    <property type="match status" value="2"/>
</dbReference>
<dbReference type="RefSeq" id="XP_012205987.1">
    <property type="nucleotide sequence ID" value="XM_012350597.1"/>
</dbReference>
<keyword evidence="2" id="KW-0132">Cell division</keyword>
<dbReference type="VEuPathDB" id="FungiDB:SPRG_11649"/>
<feature type="domain" description="Anaphase-promoting complex subunit 4-like WD40" evidence="6">
    <location>
        <begin position="20"/>
        <end position="113"/>
    </location>
</feature>
<dbReference type="OrthoDB" id="2110451at2759"/>
<dbReference type="Pfam" id="PF12896">
    <property type="entry name" value="ANAPC4"/>
    <property type="match status" value="1"/>
</dbReference>
<evidence type="ECO:0000256" key="4">
    <source>
        <dbReference type="ARBA" id="ARBA00022786"/>
    </source>
</evidence>
<dbReference type="PANTHER" id="PTHR13260:SF0">
    <property type="entry name" value="ANAPHASE-PROMOTING COMPLEX SUBUNIT 4"/>
    <property type="match status" value="1"/>
</dbReference>
<keyword evidence="3" id="KW-0498">Mitosis</keyword>
<evidence type="ECO:0000313" key="8">
    <source>
        <dbReference type="EMBL" id="KDO23335.1"/>
    </source>
</evidence>
<dbReference type="STRING" id="695850.A0A067C2G7"/>
<evidence type="ECO:0000256" key="3">
    <source>
        <dbReference type="ARBA" id="ARBA00022776"/>
    </source>
</evidence>
<dbReference type="GO" id="GO:0031145">
    <property type="term" value="P:anaphase-promoting complex-dependent catabolic process"/>
    <property type="evidence" value="ECO:0007669"/>
    <property type="project" value="InterPro"/>
</dbReference>
<dbReference type="InterPro" id="IPR015943">
    <property type="entry name" value="WD40/YVTN_repeat-like_dom_sf"/>
</dbReference>
<dbReference type="AlphaFoldDB" id="A0A067C2G7"/>
<name>A0A067C2G7_SAPPC</name>